<dbReference type="AlphaFoldDB" id="A0A4Z1F6U4"/>
<comment type="caution">
    <text evidence="1">The sequence shown here is derived from an EMBL/GenBank/DDBJ whole genome shotgun (WGS) entry which is preliminary data.</text>
</comment>
<organism evidence="1 2">
    <name type="scientific">Botrytis tulipae</name>
    <dbReference type="NCBI Taxonomy" id="87230"/>
    <lineage>
        <taxon>Eukaryota</taxon>
        <taxon>Fungi</taxon>
        <taxon>Dikarya</taxon>
        <taxon>Ascomycota</taxon>
        <taxon>Pezizomycotina</taxon>
        <taxon>Leotiomycetes</taxon>
        <taxon>Helotiales</taxon>
        <taxon>Sclerotiniaceae</taxon>
        <taxon>Botrytis</taxon>
    </lineage>
</organism>
<sequence>MDNLKCSWPRISRALGIDVRCSVTIHGGKCVGSEIIGGGRRGKSKGADEEMRENTCSIALYLYSHLHDGAPESRSC</sequence>
<dbReference type="EMBL" id="PQXH01000004">
    <property type="protein sequence ID" value="TGO19400.1"/>
    <property type="molecule type" value="Genomic_DNA"/>
</dbReference>
<accession>A0A4Z1F6U4</accession>
<name>A0A4Z1F6U4_9HELO</name>
<evidence type="ECO:0000313" key="1">
    <source>
        <dbReference type="EMBL" id="TGO19400.1"/>
    </source>
</evidence>
<evidence type="ECO:0000313" key="2">
    <source>
        <dbReference type="Proteomes" id="UP000297777"/>
    </source>
</evidence>
<reference evidence="1 2" key="1">
    <citation type="submission" date="2017-12" db="EMBL/GenBank/DDBJ databases">
        <title>Comparative genomics of Botrytis spp.</title>
        <authorList>
            <person name="Valero-Jimenez C.A."/>
            <person name="Tapia P."/>
            <person name="Veloso J."/>
            <person name="Silva-Moreno E."/>
            <person name="Staats M."/>
            <person name="Valdes J.H."/>
            <person name="Van Kan J.A.L."/>
        </authorList>
    </citation>
    <scope>NUCLEOTIDE SEQUENCE [LARGE SCALE GENOMIC DNA]</scope>
    <source>
        <strain evidence="1 2">Bt9001</strain>
    </source>
</reference>
<protein>
    <submittedName>
        <fullName evidence="1">Uncharacterized protein</fullName>
    </submittedName>
</protein>
<keyword evidence="2" id="KW-1185">Reference proteome</keyword>
<proteinExistence type="predicted"/>
<dbReference type="Proteomes" id="UP000297777">
    <property type="component" value="Unassembled WGS sequence"/>
</dbReference>
<gene>
    <name evidence="1" type="ORF">BTUL_0004g00360</name>
</gene>